<sequence length="127" mass="12841">MKRSLSMVSQGQSGAGGVTSAARAAAENATEDLSDSGKPPAPPSLPGFAVQVDGLQCNSATLVFALIVGGAQLPTLTASCCSRLKQFCLRHGAVLLGVLSTCFLVILDCMQLQGARAGGFVLSINSS</sequence>
<comment type="caution">
    <text evidence="3">The sequence shown here is derived from an EMBL/GenBank/DDBJ whole genome shotgun (WGS) entry which is preliminary data.</text>
</comment>
<keyword evidence="2" id="KW-1133">Transmembrane helix</keyword>
<evidence type="ECO:0000313" key="3">
    <source>
        <dbReference type="EMBL" id="CAE7255779.1"/>
    </source>
</evidence>
<dbReference type="EMBL" id="CAJNDS010001335">
    <property type="protein sequence ID" value="CAE7255779.1"/>
    <property type="molecule type" value="Genomic_DNA"/>
</dbReference>
<evidence type="ECO:0000256" key="2">
    <source>
        <dbReference type="SAM" id="Phobius"/>
    </source>
</evidence>
<dbReference type="AlphaFoldDB" id="A0A812M5S7"/>
<feature type="compositionally biased region" description="Polar residues" evidence="1">
    <location>
        <begin position="1"/>
        <end position="12"/>
    </location>
</feature>
<feature type="compositionally biased region" description="Low complexity" evidence="1">
    <location>
        <begin position="18"/>
        <end position="28"/>
    </location>
</feature>
<accession>A0A812M5S7</accession>
<proteinExistence type="predicted"/>
<dbReference type="Proteomes" id="UP000604046">
    <property type="component" value="Unassembled WGS sequence"/>
</dbReference>
<evidence type="ECO:0000313" key="4">
    <source>
        <dbReference type="Proteomes" id="UP000604046"/>
    </source>
</evidence>
<reference evidence="3" key="1">
    <citation type="submission" date="2021-02" db="EMBL/GenBank/DDBJ databases">
        <authorList>
            <person name="Dougan E. K."/>
            <person name="Rhodes N."/>
            <person name="Thang M."/>
            <person name="Chan C."/>
        </authorList>
    </citation>
    <scope>NUCLEOTIDE SEQUENCE</scope>
</reference>
<organism evidence="3 4">
    <name type="scientific">Symbiodinium natans</name>
    <dbReference type="NCBI Taxonomy" id="878477"/>
    <lineage>
        <taxon>Eukaryota</taxon>
        <taxon>Sar</taxon>
        <taxon>Alveolata</taxon>
        <taxon>Dinophyceae</taxon>
        <taxon>Suessiales</taxon>
        <taxon>Symbiodiniaceae</taxon>
        <taxon>Symbiodinium</taxon>
    </lineage>
</organism>
<feature type="transmembrane region" description="Helical" evidence="2">
    <location>
        <begin position="93"/>
        <end position="113"/>
    </location>
</feature>
<keyword evidence="2" id="KW-0472">Membrane</keyword>
<gene>
    <name evidence="3" type="ORF">SNAT2548_LOCUS13053</name>
</gene>
<keyword evidence="2" id="KW-0812">Transmembrane</keyword>
<evidence type="ECO:0000256" key="1">
    <source>
        <dbReference type="SAM" id="MobiDB-lite"/>
    </source>
</evidence>
<name>A0A812M5S7_9DINO</name>
<protein>
    <submittedName>
        <fullName evidence="3">Uncharacterized protein</fullName>
    </submittedName>
</protein>
<feature type="region of interest" description="Disordered" evidence="1">
    <location>
        <begin position="1"/>
        <end position="45"/>
    </location>
</feature>
<keyword evidence="4" id="KW-1185">Reference proteome</keyword>